<feature type="domain" description="DUF1902" evidence="1">
    <location>
        <begin position="3"/>
        <end position="56"/>
    </location>
</feature>
<reference evidence="2" key="1">
    <citation type="submission" date="2021-05" db="EMBL/GenBank/DDBJ databases">
        <authorList>
            <person name="Pietrasiak N."/>
            <person name="Ward R."/>
            <person name="Stajich J.E."/>
            <person name="Kurbessoian T."/>
        </authorList>
    </citation>
    <scope>NUCLEOTIDE SEQUENCE</scope>
    <source>
        <strain evidence="2">GSE-NOS-MK-12-04C</strain>
    </source>
</reference>
<dbReference type="SUPFAM" id="SSF143100">
    <property type="entry name" value="TTHA1013/TTHA0281-like"/>
    <property type="match status" value="1"/>
</dbReference>
<proteinExistence type="predicted"/>
<organism evidence="2 3">
    <name type="scientific">Cyanomargarita calcarea GSE-NOS-MK-12-04C</name>
    <dbReference type="NCBI Taxonomy" id="2839659"/>
    <lineage>
        <taxon>Bacteria</taxon>
        <taxon>Bacillati</taxon>
        <taxon>Cyanobacteriota</taxon>
        <taxon>Cyanophyceae</taxon>
        <taxon>Nostocales</taxon>
        <taxon>Cyanomargaritaceae</taxon>
        <taxon>Cyanomargarita</taxon>
    </lineage>
</organism>
<comment type="caution">
    <text evidence="2">The sequence shown here is derived from an EMBL/GenBank/DDBJ whole genome shotgun (WGS) entry which is preliminary data.</text>
</comment>
<name>A0A951QQH6_9CYAN</name>
<dbReference type="Pfam" id="PF08972">
    <property type="entry name" value="DUF1902"/>
    <property type="match status" value="1"/>
</dbReference>
<dbReference type="AlphaFoldDB" id="A0A951QQH6"/>
<protein>
    <submittedName>
        <fullName evidence="2">DUF1902 domain-containing protein</fullName>
    </submittedName>
</protein>
<dbReference type="Gene3D" id="3.30.2390.10">
    <property type="entry name" value="TTHA1013-like"/>
    <property type="match status" value="1"/>
</dbReference>
<reference evidence="2" key="2">
    <citation type="journal article" date="2022" name="Microbiol. Resour. Announc.">
        <title>Metagenome Sequencing to Explore Phylogenomics of Terrestrial Cyanobacteria.</title>
        <authorList>
            <person name="Ward R.D."/>
            <person name="Stajich J.E."/>
            <person name="Johansen J.R."/>
            <person name="Huntemann M."/>
            <person name="Clum A."/>
            <person name="Foster B."/>
            <person name="Foster B."/>
            <person name="Roux S."/>
            <person name="Palaniappan K."/>
            <person name="Varghese N."/>
            <person name="Mukherjee S."/>
            <person name="Reddy T.B.K."/>
            <person name="Daum C."/>
            <person name="Copeland A."/>
            <person name="Chen I.A."/>
            <person name="Ivanova N.N."/>
            <person name="Kyrpides N.C."/>
            <person name="Shapiro N."/>
            <person name="Eloe-Fadrosh E.A."/>
            <person name="Pietrasiak N."/>
        </authorList>
    </citation>
    <scope>NUCLEOTIDE SEQUENCE</scope>
    <source>
        <strain evidence="2">GSE-NOS-MK-12-04C</strain>
    </source>
</reference>
<dbReference type="EMBL" id="JAHHGZ010000027">
    <property type="protein sequence ID" value="MBW4670116.1"/>
    <property type="molecule type" value="Genomic_DNA"/>
</dbReference>
<dbReference type="InterPro" id="IPR035069">
    <property type="entry name" value="TTHA1013/TTHA0281-like"/>
</dbReference>
<evidence type="ECO:0000259" key="1">
    <source>
        <dbReference type="Pfam" id="PF08972"/>
    </source>
</evidence>
<dbReference type="InterPro" id="IPR015066">
    <property type="entry name" value="DUF1902"/>
</dbReference>
<evidence type="ECO:0000313" key="3">
    <source>
        <dbReference type="Proteomes" id="UP000729701"/>
    </source>
</evidence>
<dbReference type="Proteomes" id="UP000729701">
    <property type="component" value="Unassembled WGS sequence"/>
</dbReference>
<sequence>MIFKVQAFWDAEAEVWVATSEDVLGLVTEASTIELLTQKLRVIILELIVLNQIVSRDYVGSISFELTSHRQELIEVA</sequence>
<accession>A0A951QQH6</accession>
<evidence type="ECO:0000313" key="2">
    <source>
        <dbReference type="EMBL" id="MBW4670116.1"/>
    </source>
</evidence>
<gene>
    <name evidence="2" type="ORF">KME60_22565</name>
</gene>